<reference evidence="1 2" key="1">
    <citation type="journal article" date="2019" name="Commun. Biol.">
        <title>The bagworm genome reveals a unique fibroin gene that provides high tensile strength.</title>
        <authorList>
            <person name="Kono N."/>
            <person name="Nakamura H."/>
            <person name="Ohtoshi R."/>
            <person name="Tomita M."/>
            <person name="Numata K."/>
            <person name="Arakawa K."/>
        </authorList>
    </citation>
    <scope>NUCLEOTIDE SEQUENCE [LARGE SCALE GENOMIC DNA]</scope>
</reference>
<gene>
    <name evidence="1" type="ORF">EVAR_46006_1</name>
</gene>
<keyword evidence="2" id="KW-1185">Reference proteome</keyword>
<name>A0A4C1X770_EUMVA</name>
<dbReference type="Proteomes" id="UP000299102">
    <property type="component" value="Unassembled WGS sequence"/>
</dbReference>
<protein>
    <submittedName>
        <fullName evidence="1">Uncharacterized protein</fullName>
    </submittedName>
</protein>
<accession>A0A4C1X770</accession>
<proteinExistence type="predicted"/>
<organism evidence="1 2">
    <name type="scientific">Eumeta variegata</name>
    <name type="common">Bagworm moth</name>
    <name type="synonym">Eumeta japonica</name>
    <dbReference type="NCBI Taxonomy" id="151549"/>
    <lineage>
        <taxon>Eukaryota</taxon>
        <taxon>Metazoa</taxon>
        <taxon>Ecdysozoa</taxon>
        <taxon>Arthropoda</taxon>
        <taxon>Hexapoda</taxon>
        <taxon>Insecta</taxon>
        <taxon>Pterygota</taxon>
        <taxon>Neoptera</taxon>
        <taxon>Endopterygota</taxon>
        <taxon>Lepidoptera</taxon>
        <taxon>Glossata</taxon>
        <taxon>Ditrysia</taxon>
        <taxon>Tineoidea</taxon>
        <taxon>Psychidae</taxon>
        <taxon>Oiketicinae</taxon>
        <taxon>Eumeta</taxon>
    </lineage>
</organism>
<comment type="caution">
    <text evidence="1">The sequence shown here is derived from an EMBL/GenBank/DDBJ whole genome shotgun (WGS) entry which is preliminary data.</text>
</comment>
<sequence>MTDFPKSTALGYKLRAGESSAYAFLLRPVRRRQISSIELYSRFRSVTSCNIIFSQKTCTASNDSSLQVILLTRVLNERSSSSTAVRAMRYGAQAKYVSSVFKQCLPYVRGYCGIRPMALF</sequence>
<evidence type="ECO:0000313" key="2">
    <source>
        <dbReference type="Proteomes" id="UP000299102"/>
    </source>
</evidence>
<dbReference type="EMBL" id="BGZK01000766">
    <property type="protein sequence ID" value="GBP59638.1"/>
    <property type="molecule type" value="Genomic_DNA"/>
</dbReference>
<evidence type="ECO:0000313" key="1">
    <source>
        <dbReference type="EMBL" id="GBP59638.1"/>
    </source>
</evidence>
<dbReference type="AlphaFoldDB" id="A0A4C1X770"/>